<dbReference type="Proteomes" id="UP001431181">
    <property type="component" value="Unassembled WGS sequence"/>
</dbReference>
<reference evidence="3" key="1">
    <citation type="submission" date="2022-11" db="EMBL/GenBank/DDBJ databases">
        <title>Marinomonas sp. nov., isolated from marine algae.</title>
        <authorList>
            <person name="Choi D.G."/>
            <person name="Kim J.M."/>
            <person name="Lee J.K."/>
            <person name="Baek J.H."/>
            <person name="Jeon C.O."/>
        </authorList>
    </citation>
    <scope>NUCLEOTIDE SEQUENCE</scope>
    <source>
        <strain evidence="3">KJ51-3</strain>
    </source>
</reference>
<evidence type="ECO:0000256" key="1">
    <source>
        <dbReference type="SAM" id="MobiDB-lite"/>
    </source>
</evidence>
<dbReference type="InterPro" id="IPR010514">
    <property type="entry name" value="COX_ARM"/>
</dbReference>
<evidence type="ECO:0000259" key="2">
    <source>
        <dbReference type="Pfam" id="PF06481"/>
    </source>
</evidence>
<dbReference type="RefSeq" id="WP_265219708.1">
    <property type="nucleotide sequence ID" value="NZ_JAPEUL010000009.1"/>
</dbReference>
<proteinExistence type="predicted"/>
<evidence type="ECO:0000313" key="4">
    <source>
        <dbReference type="Proteomes" id="UP001431181"/>
    </source>
</evidence>
<feature type="compositionally biased region" description="Basic and acidic residues" evidence="1">
    <location>
        <begin position="96"/>
        <end position="128"/>
    </location>
</feature>
<feature type="region of interest" description="Disordered" evidence="1">
    <location>
        <begin position="93"/>
        <end position="128"/>
    </location>
</feature>
<protein>
    <submittedName>
        <fullName evidence="3">COX aromatic rich motif-containing protein</fullName>
    </submittedName>
</protein>
<name>A0ABT3KIH6_9GAMM</name>
<feature type="domain" description="COX aromatic rich motif" evidence="2">
    <location>
        <begin position="32"/>
        <end position="79"/>
    </location>
</feature>
<keyword evidence="4" id="KW-1185">Reference proteome</keyword>
<comment type="caution">
    <text evidence="3">The sequence shown here is derived from an EMBL/GenBank/DDBJ whole genome shotgun (WGS) entry which is preliminary data.</text>
</comment>
<dbReference type="EMBL" id="JAPEUL010000009">
    <property type="protein sequence ID" value="MCW4630348.1"/>
    <property type="molecule type" value="Genomic_DNA"/>
</dbReference>
<accession>A0ABT3KIH6</accession>
<organism evidence="3 4">
    <name type="scientific">Marinomonas rhodophyticola</name>
    <dbReference type="NCBI Taxonomy" id="2992803"/>
    <lineage>
        <taxon>Bacteria</taxon>
        <taxon>Pseudomonadati</taxon>
        <taxon>Pseudomonadota</taxon>
        <taxon>Gammaproteobacteria</taxon>
        <taxon>Oceanospirillales</taxon>
        <taxon>Oceanospirillaceae</taxon>
        <taxon>Marinomonas</taxon>
    </lineage>
</organism>
<dbReference type="Pfam" id="PF06481">
    <property type="entry name" value="COX_ARM"/>
    <property type="match status" value="1"/>
</dbReference>
<sequence length="128" mass="14519">MKFKAIATETQADFDAWVEGVKAGTHNVINNGVLDQAAYDKLAEYDADPHHKHEATPVQYYNSIEPNIFMDNVMKFMEDHGRVEMLEGTSFAPKMIHGDSNHGEMKHGEMNHESSEQSSHEMHMEADK</sequence>
<gene>
    <name evidence="3" type="ORF">ONZ52_15990</name>
</gene>
<evidence type="ECO:0000313" key="3">
    <source>
        <dbReference type="EMBL" id="MCW4630348.1"/>
    </source>
</evidence>